<proteinExistence type="inferred from homology"/>
<dbReference type="Pfam" id="PF13458">
    <property type="entry name" value="Peripla_BP_6"/>
    <property type="match status" value="1"/>
</dbReference>
<accession>A0A1D7UC33</accession>
<evidence type="ECO:0000256" key="2">
    <source>
        <dbReference type="ARBA" id="ARBA00022729"/>
    </source>
</evidence>
<dbReference type="EMBL" id="CP017148">
    <property type="protein sequence ID" value="AOO84936.1"/>
    <property type="molecule type" value="Genomic_DNA"/>
</dbReference>
<dbReference type="SUPFAM" id="SSF53822">
    <property type="entry name" value="Periplasmic binding protein-like I"/>
    <property type="match status" value="1"/>
</dbReference>
<dbReference type="AlphaFoldDB" id="A0A1D7UC33"/>
<dbReference type="PANTHER" id="PTHR30483">
    <property type="entry name" value="LEUCINE-SPECIFIC-BINDING PROTEIN"/>
    <property type="match status" value="1"/>
</dbReference>
<evidence type="ECO:0000256" key="3">
    <source>
        <dbReference type="ARBA" id="ARBA00022970"/>
    </source>
</evidence>
<dbReference type="PANTHER" id="PTHR30483:SF6">
    <property type="entry name" value="PERIPLASMIC BINDING PROTEIN OF ABC TRANSPORTER FOR NATURAL AMINO ACIDS"/>
    <property type="match status" value="1"/>
</dbReference>
<keyword evidence="3" id="KW-0813">Transport</keyword>
<keyword evidence="7" id="KW-1185">Reference proteome</keyword>
<sequence>MKIRTLFLALASASLPALAPAAELKIGFVTSVTGSQAPVARDMIDAFNLSIKNLGGKIAGNDVKVIVADDQEKPDVARQAAERLVERERVDLVTGPIITNMLLAAAKPVSDAKRLLVSINSGPSDFAGEKCSPNFFVLGFENQTIGRATGMAAKELGFSKIAMMGWNTPGARDLAAGFKQAFPGTVVKEIYTPPSQQDFAAEITSLKALDVDGLYYFYPSQVGVNFLKQLTQVGYAMDRVVGSYLALDHIMLTQVGPEVAGTNVVSLWTEQLDNPENKRFVTSFREAYGRTPSAFAAQAYDLPVLLDAALRGNGGKTEMNALRAAMKTTPFPSVRGAFSFASNQFPIQNFYVTKIERSSTGLSYTVRATLPNLKDELAEKCPIKD</sequence>
<dbReference type="InterPro" id="IPR028081">
    <property type="entry name" value="Leu-bd"/>
</dbReference>
<organism evidence="6 7">
    <name type="scientific">Bosea vaviloviae</name>
    <dbReference type="NCBI Taxonomy" id="1526658"/>
    <lineage>
        <taxon>Bacteria</taxon>
        <taxon>Pseudomonadati</taxon>
        <taxon>Pseudomonadota</taxon>
        <taxon>Alphaproteobacteria</taxon>
        <taxon>Hyphomicrobiales</taxon>
        <taxon>Boseaceae</taxon>
        <taxon>Bosea</taxon>
    </lineage>
</organism>
<name>A0A1D7UC33_9HYPH</name>
<geneLocation type="plasmid" evidence="6 7">
    <name>unnamed1</name>
</geneLocation>
<evidence type="ECO:0000259" key="5">
    <source>
        <dbReference type="Pfam" id="PF13458"/>
    </source>
</evidence>
<feature type="chain" id="PRO_5009100227" description="Leucine-binding protein domain-containing protein" evidence="4">
    <location>
        <begin position="22"/>
        <end position="385"/>
    </location>
</feature>
<keyword evidence="6" id="KW-0614">Plasmid</keyword>
<feature type="domain" description="Leucine-binding protein" evidence="5">
    <location>
        <begin position="24"/>
        <end position="356"/>
    </location>
</feature>
<dbReference type="Proteomes" id="UP000094969">
    <property type="component" value="Plasmid unnamed1"/>
</dbReference>
<protein>
    <recommendedName>
        <fullName evidence="5">Leucine-binding protein domain-containing protein</fullName>
    </recommendedName>
</protein>
<comment type="similarity">
    <text evidence="1">Belongs to the leucine-binding protein family.</text>
</comment>
<dbReference type="OrthoDB" id="435355at2"/>
<dbReference type="KEGG" id="bvv:BHK69_29835"/>
<dbReference type="Gene3D" id="3.40.50.2300">
    <property type="match status" value="2"/>
</dbReference>
<evidence type="ECO:0000256" key="4">
    <source>
        <dbReference type="SAM" id="SignalP"/>
    </source>
</evidence>
<dbReference type="InterPro" id="IPR028082">
    <property type="entry name" value="Peripla_BP_I"/>
</dbReference>
<dbReference type="GO" id="GO:0006865">
    <property type="term" value="P:amino acid transport"/>
    <property type="evidence" value="ECO:0007669"/>
    <property type="project" value="UniProtKB-KW"/>
</dbReference>
<evidence type="ECO:0000256" key="1">
    <source>
        <dbReference type="ARBA" id="ARBA00010062"/>
    </source>
</evidence>
<dbReference type="InterPro" id="IPR051010">
    <property type="entry name" value="BCAA_transport"/>
</dbReference>
<dbReference type="CDD" id="cd06359">
    <property type="entry name" value="PBP1_Nba-like"/>
    <property type="match status" value="1"/>
</dbReference>
<keyword evidence="3" id="KW-0029">Amino-acid transport</keyword>
<feature type="signal peptide" evidence="4">
    <location>
        <begin position="1"/>
        <end position="21"/>
    </location>
</feature>
<keyword evidence="2 4" id="KW-0732">Signal</keyword>
<dbReference type="RefSeq" id="WP_069694119.1">
    <property type="nucleotide sequence ID" value="NZ_CP017148.1"/>
</dbReference>
<gene>
    <name evidence="6" type="ORF">BHK69_29835</name>
</gene>
<reference evidence="6 7" key="1">
    <citation type="journal article" date="2015" name="Antonie Van Leeuwenhoek">
        <title>Bosea vaviloviae sp. nov., a new species of slow-growing rhizobia isolated from nodules of the relict species Vavilovia formosa (Stev.) Fed.</title>
        <authorList>
            <person name="Safronova V.I."/>
            <person name="Kuznetsova I.G."/>
            <person name="Sazanova A.L."/>
            <person name="Kimeklis A.K."/>
            <person name="Belimov A.A."/>
            <person name="Andronov E.E."/>
            <person name="Pinaev A.G."/>
            <person name="Chizhevskaya E.P."/>
            <person name="Pukhaev A.R."/>
            <person name="Popov K.P."/>
            <person name="Willems A."/>
            <person name="Tikhonovich I.A."/>
        </authorList>
    </citation>
    <scope>NUCLEOTIDE SEQUENCE [LARGE SCALE GENOMIC DNA]</scope>
    <source>
        <strain evidence="6 7">Vaf18</strain>
        <plasmid evidence="6">unnamed1</plasmid>
    </source>
</reference>
<evidence type="ECO:0000313" key="6">
    <source>
        <dbReference type="EMBL" id="AOO84936.1"/>
    </source>
</evidence>
<evidence type="ECO:0000313" key="7">
    <source>
        <dbReference type="Proteomes" id="UP000094969"/>
    </source>
</evidence>